<gene>
    <name evidence="2" type="ORF">OM076_44540</name>
</gene>
<feature type="compositionally biased region" description="Low complexity" evidence="1">
    <location>
        <begin position="513"/>
        <end position="566"/>
    </location>
</feature>
<protein>
    <submittedName>
        <fullName evidence="2">Uncharacterized protein</fullName>
    </submittedName>
</protein>
<comment type="caution">
    <text evidence="2">The sequence shown here is derived from an EMBL/GenBank/DDBJ whole genome shotgun (WGS) entry which is preliminary data.</text>
</comment>
<dbReference type="EMBL" id="JAPDOD010000119">
    <property type="protein sequence ID" value="MDA0167411.1"/>
    <property type="molecule type" value="Genomic_DNA"/>
</dbReference>
<name>A0A9X3N532_9ACTN</name>
<proteinExistence type="predicted"/>
<feature type="region of interest" description="Disordered" evidence="1">
    <location>
        <begin position="209"/>
        <end position="351"/>
    </location>
</feature>
<reference evidence="2" key="1">
    <citation type="submission" date="2022-10" db="EMBL/GenBank/DDBJ databases">
        <title>The WGS of Solirubrobacter ginsenosidimutans DSM 21036.</title>
        <authorList>
            <person name="Jiang Z."/>
        </authorList>
    </citation>
    <scope>NUCLEOTIDE SEQUENCE</scope>
    <source>
        <strain evidence="2">DSM 21036</strain>
    </source>
</reference>
<feature type="non-terminal residue" evidence="2">
    <location>
        <position position="574"/>
    </location>
</feature>
<feature type="compositionally biased region" description="Acidic residues" evidence="1">
    <location>
        <begin position="223"/>
        <end position="248"/>
    </location>
</feature>
<sequence>MRPIPADSLGHAHGLLRAIDKRGRLRTDEFVTEFSLEELFPPDLENALGRMRHFISYARAAGLVKEDRGVVELTEVGRRYIRSGEPDAPFAIGPQQAEWLRRQLREKHMTDSIFHGLAIGISLLASTPPGTRVSTMDFGRSMAYLGRAGWDNENTLESQGERHLTLLKDMEMIDAEHRVTPTGDLVRGELTLPVHMSLPDIAAQLNPGGAEAVRAAAEKEWAEPEPEPEPEPVAEPEPEAEEDEDEDDGGYHTVADFGSVSPPKEDEAPRPPIVPRAAAYSGEETRELSSGDPLAGPSTSVAPPSAAGGDPLAAEQPVVYPPPIENTPSPTDAPTVVSSSAPSVAPPHPEARVAEPVALPVEAFVAPPSVSTPAEASVAEPAEASVAPPSAEESVAGPAEASVAPPSVSPPAEAQVAEPVAPPVAASPVAEPAESLAEASVAPPSVPPPAEARVAEPVAEPAVPSPSDGAAVPPPVSAPPADVAASAAPPSSAPPEIASPVPPPPSAAPPSVPAAAASDEPVEVAASAAAPAGASPEALAVSAEPEVAASAAPAGVAPEAGSAASPSPAPAEVP</sequence>
<evidence type="ECO:0000313" key="2">
    <source>
        <dbReference type="EMBL" id="MDA0167411.1"/>
    </source>
</evidence>
<accession>A0A9X3N532</accession>
<feature type="compositionally biased region" description="Low complexity" evidence="1">
    <location>
        <begin position="333"/>
        <end position="343"/>
    </location>
</feature>
<feature type="compositionally biased region" description="Pro residues" evidence="1">
    <location>
        <begin position="500"/>
        <end position="512"/>
    </location>
</feature>
<feature type="compositionally biased region" description="Low complexity" evidence="1">
    <location>
        <begin position="479"/>
        <end position="499"/>
    </location>
</feature>
<feature type="compositionally biased region" description="Low complexity" evidence="1">
    <location>
        <begin position="451"/>
        <end position="471"/>
    </location>
</feature>
<organism evidence="2 3">
    <name type="scientific">Solirubrobacter ginsenosidimutans</name>
    <dbReference type="NCBI Taxonomy" id="490573"/>
    <lineage>
        <taxon>Bacteria</taxon>
        <taxon>Bacillati</taxon>
        <taxon>Actinomycetota</taxon>
        <taxon>Thermoleophilia</taxon>
        <taxon>Solirubrobacterales</taxon>
        <taxon>Solirubrobacteraceae</taxon>
        <taxon>Solirubrobacter</taxon>
    </lineage>
</organism>
<keyword evidence="3" id="KW-1185">Reference proteome</keyword>
<dbReference type="AlphaFoldDB" id="A0A9X3N532"/>
<feature type="compositionally biased region" description="Low complexity" evidence="1">
    <location>
        <begin position="373"/>
        <end position="443"/>
    </location>
</feature>
<evidence type="ECO:0000313" key="3">
    <source>
        <dbReference type="Proteomes" id="UP001149140"/>
    </source>
</evidence>
<evidence type="ECO:0000256" key="1">
    <source>
        <dbReference type="SAM" id="MobiDB-lite"/>
    </source>
</evidence>
<dbReference type="Proteomes" id="UP001149140">
    <property type="component" value="Unassembled WGS sequence"/>
</dbReference>
<feature type="region of interest" description="Disordered" evidence="1">
    <location>
        <begin position="368"/>
        <end position="574"/>
    </location>
</feature>